<sequence length="1034" mass="101492">MNRLRRVAVASAALLIVGWLPVVGAAPAVAHQAEPPLGNGTYAVAQDDPPAVASLALVTSVRPSAVTTAGQTIEYSFLVTNTGTLSLTGLTIDETTFTGTGTLSPIACPATTLAPDQSTTCTATYTVSQDDLDAGGIANTATATGTAPGGATATSPRSTAVVNAVAAAALGLVKTAEPATVSYAGQQVTYRFLVTNTGTLALDQLTVEDHGPSGTTVSCPVTTLPPSGQTTCTGVYTVTQADLDRGGGITNTASAAGAARNGATASSPPSTTTVTVDAAPSLALVKSATPPTVTAPGDVVTYRFLVTNNGNLTVDGLAIDETAFSGSGTLSPASCPVTTLVPFDSTTCTATYTVTPSDLATGRVSDTATAGGTTRAGATVTSAPSSATVSGSAGASLSLTKFATPSTVTAAGQTVTYEYVVTNTGGADLNGVAVADTVFSGTGSPPVVSCPVTALTPGGQTTCAGTYSITQADLDAGGVGNTAVASGTDPGGATATSAPSTATVTADPVASLSLAKSVSPGTVTVGQAVSYRFLVTNNGNTTVTGVHLIETAFSGTGSPSSIGCPVTTLMPGESTTFTATYTITRADIDAGGVTNTAVAAGTSPAGAAVASTPSSAIVRASFDYSDLSLTKFAEPSSVSAAGQRVTYRYVLTNSGVVTATDLSVSDTAFSGTGTPPTIGCPLDALGPDEQMTCSGTYTVTQSDVDRGRITNTAEARGITATGNGLISPPSTVTVDIPAAPALLLVKSVDPTAVTAVGQVVTNRFLVTNHGNTTIVQIGITEHAFSGTGTPSPITCPTRVLAPGQQMTCTSTYAVTQADLDAGGITDTAVAFGEGPRGQLTSASSAAVDAEVAAALSVVTSVDRAAFTAAGQRITFSVAVTNTGTATLRGVTVREVAFTGTGPVPRPTCPPGAASLAPGQAVTCTATYPVTQADVDAGSISNTATATGTPPPGVDPPDPAPSTVTVAFGGTSRGGPAKPGRHTDADGRAPISLPGGGLPTTGSDLRTPLIAAALFLAGGGVLMLTRGGSIRRSPR</sequence>
<protein>
    <recommendedName>
        <fullName evidence="4">DUF7507 domain-containing protein</fullName>
    </recommendedName>
</protein>
<keyword evidence="6" id="KW-1185">Reference proteome</keyword>
<evidence type="ECO:0000256" key="1">
    <source>
        <dbReference type="SAM" id="MobiDB-lite"/>
    </source>
</evidence>
<feature type="domain" description="DUF7507" evidence="4">
    <location>
        <begin position="739"/>
        <end position="840"/>
    </location>
</feature>
<feature type="compositionally biased region" description="Pro residues" evidence="1">
    <location>
        <begin position="948"/>
        <end position="959"/>
    </location>
</feature>
<keyword evidence="2" id="KW-0812">Transmembrane</keyword>
<evidence type="ECO:0000313" key="6">
    <source>
        <dbReference type="Proteomes" id="UP001501570"/>
    </source>
</evidence>
<evidence type="ECO:0000313" key="5">
    <source>
        <dbReference type="EMBL" id="GAA5200871.1"/>
    </source>
</evidence>
<dbReference type="InterPro" id="IPR013783">
    <property type="entry name" value="Ig-like_fold"/>
</dbReference>
<keyword evidence="2" id="KW-1133">Transmembrane helix</keyword>
<accession>A0ABP9SRG8</accession>
<dbReference type="EMBL" id="BAABJQ010000046">
    <property type="protein sequence ID" value="GAA5200871.1"/>
    <property type="molecule type" value="Genomic_DNA"/>
</dbReference>
<feature type="domain" description="DUF7507" evidence="4">
    <location>
        <begin position="626"/>
        <end position="723"/>
    </location>
</feature>
<reference evidence="6" key="1">
    <citation type="journal article" date="2019" name="Int. J. Syst. Evol. Microbiol.">
        <title>The Global Catalogue of Microorganisms (GCM) 10K type strain sequencing project: providing services to taxonomists for standard genome sequencing and annotation.</title>
        <authorList>
            <consortium name="The Broad Institute Genomics Platform"/>
            <consortium name="The Broad Institute Genome Sequencing Center for Infectious Disease"/>
            <person name="Wu L."/>
            <person name="Ma J."/>
        </authorList>
    </citation>
    <scope>NUCLEOTIDE SEQUENCE [LARGE SCALE GENOMIC DNA]</scope>
    <source>
        <strain evidence="6">JCM 18304</strain>
    </source>
</reference>
<name>A0ABP9SRG8_9ACTN</name>
<feature type="domain" description="DUF7507" evidence="4">
    <location>
        <begin position="279"/>
        <end position="382"/>
    </location>
</feature>
<evidence type="ECO:0000259" key="4">
    <source>
        <dbReference type="Pfam" id="PF24346"/>
    </source>
</evidence>
<dbReference type="InterPro" id="IPR047589">
    <property type="entry name" value="DUF11_rpt"/>
</dbReference>
<dbReference type="NCBIfam" id="TIGR01451">
    <property type="entry name" value="B_ant_repeat"/>
    <property type="match status" value="2"/>
</dbReference>
<feature type="transmembrane region" description="Helical" evidence="2">
    <location>
        <begin position="1007"/>
        <end position="1024"/>
    </location>
</feature>
<proteinExistence type="predicted"/>
<feature type="signal peptide" evidence="3">
    <location>
        <begin position="1"/>
        <end position="25"/>
    </location>
</feature>
<feature type="domain" description="DUF7507" evidence="4">
    <location>
        <begin position="511"/>
        <end position="611"/>
    </location>
</feature>
<dbReference type="InterPro" id="IPR051172">
    <property type="entry name" value="Chlamydia_OmcB"/>
</dbReference>
<organism evidence="5 6">
    <name type="scientific">Rugosimonospora acidiphila</name>
    <dbReference type="NCBI Taxonomy" id="556531"/>
    <lineage>
        <taxon>Bacteria</taxon>
        <taxon>Bacillati</taxon>
        <taxon>Actinomycetota</taxon>
        <taxon>Actinomycetes</taxon>
        <taxon>Micromonosporales</taxon>
        <taxon>Micromonosporaceae</taxon>
        <taxon>Rugosimonospora</taxon>
    </lineage>
</organism>
<evidence type="ECO:0000256" key="2">
    <source>
        <dbReference type="SAM" id="Phobius"/>
    </source>
</evidence>
<feature type="region of interest" description="Disordered" evidence="1">
    <location>
        <begin position="940"/>
        <end position="999"/>
    </location>
</feature>
<evidence type="ECO:0000256" key="3">
    <source>
        <dbReference type="SAM" id="SignalP"/>
    </source>
</evidence>
<feature type="domain" description="DUF7507" evidence="4">
    <location>
        <begin position="54"/>
        <end position="155"/>
    </location>
</feature>
<keyword evidence="2" id="KW-0472">Membrane</keyword>
<dbReference type="InterPro" id="IPR055354">
    <property type="entry name" value="DUF7507"/>
</dbReference>
<feature type="domain" description="DUF7507" evidence="4">
    <location>
        <begin position="853"/>
        <end position="953"/>
    </location>
</feature>
<dbReference type="PANTHER" id="PTHR34819">
    <property type="entry name" value="LARGE CYSTEINE-RICH PERIPLASMIC PROTEIN OMCB"/>
    <property type="match status" value="1"/>
</dbReference>
<gene>
    <name evidence="5" type="ORF">GCM10023322_79700</name>
</gene>
<keyword evidence="3" id="KW-0732">Signal</keyword>
<dbReference type="Proteomes" id="UP001501570">
    <property type="component" value="Unassembled WGS sequence"/>
</dbReference>
<dbReference type="Gene3D" id="2.60.40.10">
    <property type="entry name" value="Immunoglobulins"/>
    <property type="match status" value="2"/>
</dbReference>
<dbReference type="Pfam" id="PF24346">
    <property type="entry name" value="DUF7507"/>
    <property type="match status" value="8"/>
</dbReference>
<dbReference type="RefSeq" id="WP_345638739.1">
    <property type="nucleotide sequence ID" value="NZ_BAABJQ010000046.1"/>
</dbReference>
<feature type="chain" id="PRO_5047400286" description="DUF7507 domain-containing protein" evidence="3">
    <location>
        <begin position="26"/>
        <end position="1034"/>
    </location>
</feature>
<feature type="domain" description="DUF7507" evidence="4">
    <location>
        <begin position="395"/>
        <end position="497"/>
    </location>
</feature>
<comment type="caution">
    <text evidence="5">The sequence shown here is derived from an EMBL/GenBank/DDBJ whole genome shotgun (WGS) entry which is preliminary data.</text>
</comment>
<feature type="domain" description="DUF7507" evidence="4">
    <location>
        <begin position="168"/>
        <end position="267"/>
    </location>
</feature>